<dbReference type="PANTHER" id="PTHR10668:SF105">
    <property type="entry name" value="DEHYDROGENASE-RELATED"/>
    <property type="match status" value="1"/>
</dbReference>
<dbReference type="PANTHER" id="PTHR10668">
    <property type="entry name" value="PHYTOENE DEHYDROGENASE"/>
    <property type="match status" value="1"/>
</dbReference>
<dbReference type="Pfam" id="PF01593">
    <property type="entry name" value="Amino_oxidase"/>
    <property type="match status" value="1"/>
</dbReference>
<dbReference type="EMBL" id="SDPU01000028">
    <property type="protein sequence ID" value="RYU10660.1"/>
    <property type="molecule type" value="Genomic_DNA"/>
</dbReference>
<dbReference type="RefSeq" id="WP_129988251.1">
    <property type="nucleotide sequence ID" value="NZ_SDPU01000028.1"/>
</dbReference>
<dbReference type="SUPFAM" id="SSF51905">
    <property type="entry name" value="FAD/NAD(P)-binding domain"/>
    <property type="match status" value="1"/>
</dbReference>
<proteinExistence type="predicted"/>
<protein>
    <recommendedName>
        <fullName evidence="3">Pyridine nucleotide-disulfide oxidoreductase domain-containing protein 2</fullName>
    </recommendedName>
</protein>
<keyword evidence="6" id="KW-1185">Reference proteome</keyword>
<comment type="caution">
    <text evidence="5">The sequence shown here is derived from an EMBL/GenBank/DDBJ whole genome shotgun (WGS) entry which is preliminary data.</text>
</comment>
<evidence type="ECO:0000256" key="1">
    <source>
        <dbReference type="ARBA" id="ARBA00037217"/>
    </source>
</evidence>
<evidence type="ECO:0000313" key="5">
    <source>
        <dbReference type="EMBL" id="RYU10660.1"/>
    </source>
</evidence>
<evidence type="ECO:0000256" key="2">
    <source>
        <dbReference type="ARBA" id="ARBA00038825"/>
    </source>
</evidence>
<evidence type="ECO:0000313" key="6">
    <source>
        <dbReference type="Proteomes" id="UP000291189"/>
    </source>
</evidence>
<dbReference type="InterPro" id="IPR002937">
    <property type="entry name" value="Amino_oxidase"/>
</dbReference>
<dbReference type="InterPro" id="IPR036188">
    <property type="entry name" value="FAD/NAD-bd_sf"/>
</dbReference>
<comment type="subunit">
    <text evidence="2">Interacts with COX5B; this interaction may contribute to localize PYROXD2 to the inner face of the inner mitochondrial membrane.</text>
</comment>
<dbReference type="OrthoDB" id="833207at2"/>
<comment type="function">
    <text evidence="1">Probable oxidoreductase that may play a role as regulator of mitochondrial function.</text>
</comment>
<feature type="domain" description="Amine oxidase" evidence="4">
    <location>
        <begin position="17"/>
        <end position="318"/>
    </location>
</feature>
<dbReference type="Gene3D" id="3.50.50.60">
    <property type="entry name" value="FAD/NAD(P)-binding domain"/>
    <property type="match status" value="2"/>
</dbReference>
<dbReference type="GO" id="GO:0016491">
    <property type="term" value="F:oxidoreductase activity"/>
    <property type="evidence" value="ECO:0007669"/>
    <property type="project" value="InterPro"/>
</dbReference>
<gene>
    <name evidence="5" type="ORF">ETU37_15480</name>
</gene>
<sequence>MTAESYDAVVVGAGPNGLVAANHLLDAGWSVLVLEAQPSPGGAVRSDRDVHPDYVHDTFSAFYPLTAASPLVQAFHLEEHGLRWRHAPAVVGHPRPDGTWATLHRDRSVTAALLDEHHAGDGDAWLRTCEQWDRIGDAVVRALLTPFPPVRAGVSALTRLRSAGGLDLVRDLLTPARRLAEQRFGGEHARLLIAGNAGHADIPLNAPGSGLMGWLLCMLGQTVGYPVPEGGAGRLAEALVRRAESLGGEVRCNAEVVRVDVDDGRAAGVRTADGRAYRARKAVLADVAAPHLYGGLLPDEQLPARVRRGMRRFELDPSTIKVDWALDGPVPWASPPPHAPGTVHVADSVDDMTEALGQVSANAVPARPFLLAGQMTTADPTRSPTGTESMWAYTHVPQHTTRDAGDGGVRGVWDHDDLERFADRVQHRVESLAPGFGDRVVARRVLGPRELEARDANLIGGAINGGTSQLHQQLVFRPVPGLGRAETPVPGLYLASASAHPGGGVHGACGSNAARAAVAHDRVRGLLRRR</sequence>
<accession>A0A4Q5IX12</accession>
<evidence type="ECO:0000256" key="3">
    <source>
        <dbReference type="ARBA" id="ARBA00040298"/>
    </source>
</evidence>
<dbReference type="AlphaFoldDB" id="A0A4Q5IX12"/>
<evidence type="ECO:0000259" key="4">
    <source>
        <dbReference type="Pfam" id="PF01593"/>
    </source>
</evidence>
<dbReference type="Proteomes" id="UP000291189">
    <property type="component" value="Unassembled WGS sequence"/>
</dbReference>
<reference evidence="5 6" key="1">
    <citation type="submission" date="2019-01" db="EMBL/GenBank/DDBJ databases">
        <title>Nocardioides guangzhouensis sp. nov., an actinobacterium isolated from soil.</title>
        <authorList>
            <person name="Fu Y."/>
            <person name="Cai Y."/>
            <person name="Lin Z."/>
            <person name="Chen P."/>
        </authorList>
    </citation>
    <scope>NUCLEOTIDE SEQUENCE [LARGE SCALE GENOMIC DNA]</scope>
    <source>
        <strain evidence="5 6">NBRC 105384</strain>
    </source>
</reference>
<name>A0A4Q5IX12_9ACTN</name>
<organism evidence="5 6">
    <name type="scientific">Nocardioides iriomotensis</name>
    <dbReference type="NCBI Taxonomy" id="715784"/>
    <lineage>
        <taxon>Bacteria</taxon>
        <taxon>Bacillati</taxon>
        <taxon>Actinomycetota</taxon>
        <taxon>Actinomycetes</taxon>
        <taxon>Propionibacteriales</taxon>
        <taxon>Nocardioidaceae</taxon>
        <taxon>Nocardioides</taxon>
    </lineage>
</organism>
<dbReference type="PRINTS" id="PR00419">
    <property type="entry name" value="ADXRDTASE"/>
</dbReference>